<dbReference type="Proteomes" id="UP000280296">
    <property type="component" value="Unassembled WGS sequence"/>
</dbReference>
<protein>
    <submittedName>
        <fullName evidence="4">4-hydroxythreonine-4-phosphate dehydrogenase PdxA</fullName>
        <ecNumber evidence="4">1.1.1.262</ecNumber>
    </submittedName>
</protein>
<evidence type="ECO:0000313" key="5">
    <source>
        <dbReference type="Proteomes" id="UP000280296"/>
    </source>
</evidence>
<reference evidence="4 5" key="2">
    <citation type="submission" date="2019-01" db="EMBL/GenBank/DDBJ databases">
        <title>Tautonia sociabilis, a novel thermotolerant planctomycete of Isosphaeraceae family, isolated from a 4000 m deep subterranean habitat.</title>
        <authorList>
            <person name="Kovaleva O.L."/>
            <person name="Elcheninov A.G."/>
            <person name="Van Heerden E."/>
            <person name="Toshchakov S.V."/>
            <person name="Novikov A."/>
            <person name="Bonch-Osmolovskaya E.A."/>
            <person name="Kublanov I.V."/>
        </authorList>
    </citation>
    <scope>NUCLEOTIDE SEQUENCE [LARGE SCALE GENOMIC DNA]</scope>
    <source>
        <strain evidence="4 5">GM2012</strain>
    </source>
</reference>
<reference evidence="4 5" key="1">
    <citation type="submission" date="2018-12" db="EMBL/GenBank/DDBJ databases">
        <authorList>
            <person name="Toschakov S.V."/>
        </authorList>
    </citation>
    <scope>NUCLEOTIDE SEQUENCE [LARGE SCALE GENOMIC DNA]</scope>
    <source>
        <strain evidence="4 5">GM2012</strain>
    </source>
</reference>
<evidence type="ECO:0000256" key="1">
    <source>
        <dbReference type="ARBA" id="ARBA00022723"/>
    </source>
</evidence>
<dbReference type="NCBIfam" id="TIGR00557">
    <property type="entry name" value="pdxA"/>
    <property type="match status" value="1"/>
</dbReference>
<accession>A0A432MFU1</accession>
<dbReference type="Pfam" id="PF04166">
    <property type="entry name" value="PdxA"/>
    <property type="match status" value="1"/>
</dbReference>
<keyword evidence="3" id="KW-0520">NAD</keyword>
<gene>
    <name evidence="4" type="primary">pdxA</name>
    <name evidence="4" type="ORF">TsocGM_19045</name>
</gene>
<keyword evidence="5" id="KW-1185">Reference proteome</keyword>
<dbReference type="InterPro" id="IPR005255">
    <property type="entry name" value="PdxA_fam"/>
</dbReference>
<keyword evidence="1" id="KW-0479">Metal-binding</keyword>
<dbReference type="Gene3D" id="3.40.718.10">
    <property type="entry name" value="Isopropylmalate Dehydrogenase"/>
    <property type="match status" value="1"/>
</dbReference>
<dbReference type="GO" id="GO:0046872">
    <property type="term" value="F:metal ion binding"/>
    <property type="evidence" value="ECO:0007669"/>
    <property type="project" value="UniProtKB-KW"/>
</dbReference>
<sequence length="340" mass="35470">MGDVAGIGPAVIARAWAGSRLLELARPFVVGDAGVLRREVSRSGAKQEVRPIREPEEAAPGAGIIPCLEVPGVDVLGVPEGEVDPRAGRASFAFLVRAIDLAMAGRVDAITTLPINKFSLHEAGVPFPGHTEILADRCGATRHAMMLYLPPGPEAPLGLGVVHATLHVALREVFPLLTVDSVLEKILLTDEAMRPLVEGGSPRIGVAGLNPHAGEGGLFGDEERTIIGPAIARARAEGVRVEGPISADTLFSRALEGAFEAVVVMYHDQGHVALKTIGFSRAVNVTLGLPIIRTSVAHGTAFDLVGRGEPSTSSLISAVSVAARLAIGKRARLREGRGEG</sequence>
<evidence type="ECO:0000313" key="4">
    <source>
        <dbReference type="EMBL" id="RUL85074.1"/>
    </source>
</evidence>
<keyword evidence="2 4" id="KW-0560">Oxidoreductase</keyword>
<name>A0A432MFU1_9BACT</name>
<dbReference type="SUPFAM" id="SSF53659">
    <property type="entry name" value="Isocitrate/Isopropylmalate dehydrogenase-like"/>
    <property type="match status" value="1"/>
</dbReference>
<dbReference type="EMBL" id="RYZH01000042">
    <property type="protein sequence ID" value="RUL85074.1"/>
    <property type="molecule type" value="Genomic_DNA"/>
</dbReference>
<dbReference type="EC" id="1.1.1.262" evidence="4"/>
<dbReference type="PANTHER" id="PTHR30004:SF6">
    <property type="entry name" value="D-THREONATE 4-PHOSPHATE DEHYDROGENASE"/>
    <property type="match status" value="1"/>
</dbReference>
<evidence type="ECO:0000256" key="2">
    <source>
        <dbReference type="ARBA" id="ARBA00023002"/>
    </source>
</evidence>
<dbReference type="GO" id="GO:0051287">
    <property type="term" value="F:NAD binding"/>
    <property type="evidence" value="ECO:0007669"/>
    <property type="project" value="InterPro"/>
</dbReference>
<evidence type="ECO:0000256" key="3">
    <source>
        <dbReference type="ARBA" id="ARBA00023027"/>
    </source>
</evidence>
<proteinExistence type="predicted"/>
<dbReference type="OrthoDB" id="9801783at2"/>
<dbReference type="GO" id="GO:0050570">
    <property type="term" value="F:4-hydroxythreonine-4-phosphate dehydrogenase activity"/>
    <property type="evidence" value="ECO:0007669"/>
    <property type="project" value="UniProtKB-EC"/>
</dbReference>
<dbReference type="PANTHER" id="PTHR30004">
    <property type="entry name" value="4-HYDROXYTHREONINE-4-PHOSPHATE DEHYDROGENASE"/>
    <property type="match status" value="1"/>
</dbReference>
<dbReference type="AlphaFoldDB" id="A0A432MFU1"/>
<organism evidence="4 5">
    <name type="scientific">Tautonia sociabilis</name>
    <dbReference type="NCBI Taxonomy" id="2080755"/>
    <lineage>
        <taxon>Bacteria</taxon>
        <taxon>Pseudomonadati</taxon>
        <taxon>Planctomycetota</taxon>
        <taxon>Planctomycetia</taxon>
        <taxon>Isosphaerales</taxon>
        <taxon>Isosphaeraceae</taxon>
        <taxon>Tautonia</taxon>
    </lineage>
</organism>
<comment type="caution">
    <text evidence="4">The sequence shown here is derived from an EMBL/GenBank/DDBJ whole genome shotgun (WGS) entry which is preliminary data.</text>
</comment>